<evidence type="ECO:0000256" key="1">
    <source>
        <dbReference type="PROSITE-ProRule" id="PRU00278"/>
    </source>
</evidence>
<evidence type="ECO:0000259" key="3">
    <source>
        <dbReference type="PROSITE" id="PS50198"/>
    </source>
</evidence>
<gene>
    <name evidence="4" type="ORF">KBB96_01450</name>
</gene>
<evidence type="ECO:0000256" key="2">
    <source>
        <dbReference type="SAM" id="SignalP"/>
    </source>
</evidence>
<name>A0A975J049_9BACT</name>
<protein>
    <submittedName>
        <fullName evidence="4">Peptidylprolyl isomerase</fullName>
    </submittedName>
</protein>
<accession>A0A975J049</accession>
<dbReference type="EMBL" id="CP073100">
    <property type="protein sequence ID" value="QUE51571.1"/>
    <property type="molecule type" value="Genomic_DNA"/>
</dbReference>
<feature type="domain" description="PpiC" evidence="3">
    <location>
        <begin position="149"/>
        <end position="252"/>
    </location>
</feature>
<dbReference type="Pfam" id="PF00639">
    <property type="entry name" value="Rotamase"/>
    <property type="match status" value="1"/>
</dbReference>
<dbReference type="RefSeq" id="WP_211631710.1">
    <property type="nucleotide sequence ID" value="NZ_CP073100.1"/>
</dbReference>
<dbReference type="PANTHER" id="PTHR47245">
    <property type="entry name" value="PEPTIDYLPROLYL ISOMERASE"/>
    <property type="match status" value="1"/>
</dbReference>
<dbReference type="AlphaFoldDB" id="A0A975J049"/>
<dbReference type="InterPro" id="IPR000297">
    <property type="entry name" value="PPIase_PpiC"/>
</dbReference>
<dbReference type="Proteomes" id="UP000676169">
    <property type="component" value="Chromosome"/>
</dbReference>
<evidence type="ECO:0000313" key="4">
    <source>
        <dbReference type="EMBL" id="QUE51571.1"/>
    </source>
</evidence>
<reference evidence="4" key="1">
    <citation type="submission" date="2021-04" db="EMBL/GenBank/DDBJ databases">
        <title>Luteolibacter sp. 32A isolated from the skin of an Anderson's salamander (Ambystoma andersonii).</title>
        <authorList>
            <person name="Spergser J."/>
            <person name="Busse H.-J."/>
        </authorList>
    </citation>
    <scope>NUCLEOTIDE SEQUENCE</scope>
    <source>
        <strain evidence="4">32A</strain>
    </source>
</reference>
<dbReference type="InterPro" id="IPR027304">
    <property type="entry name" value="Trigger_fact/SurA_dom_sf"/>
</dbReference>
<organism evidence="4 5">
    <name type="scientific">Luteolibacter ambystomatis</name>
    <dbReference type="NCBI Taxonomy" id="2824561"/>
    <lineage>
        <taxon>Bacteria</taxon>
        <taxon>Pseudomonadati</taxon>
        <taxon>Verrucomicrobiota</taxon>
        <taxon>Verrucomicrobiia</taxon>
        <taxon>Verrucomicrobiales</taxon>
        <taxon>Verrucomicrobiaceae</taxon>
        <taxon>Luteolibacter</taxon>
    </lineage>
</organism>
<feature type="signal peptide" evidence="2">
    <location>
        <begin position="1"/>
        <end position="27"/>
    </location>
</feature>
<feature type="chain" id="PRO_5037524582" evidence="2">
    <location>
        <begin position="28"/>
        <end position="310"/>
    </location>
</feature>
<dbReference type="KEGG" id="lamb:KBB96_01450"/>
<keyword evidence="5" id="KW-1185">Reference proteome</keyword>
<sequence>MKAVSPYLVSMMAGLWALGLSDAGLLAAETASKSGEGVVARIGDTEVGEQDIRAALDGLDERERATVAKDPALLNQVVRSMLIQRLVLKQAANEKWEQKPEIAAQLERSRRSTITESYLKSQAEKSGAVPSETELRQAYDGAKDSLFVPKQFQLAQIFIAIPQEGGEDAEAKAKAKLDSVIKSLSHAGSDFSSIARLNSDESNSASKGGEIGWLLEKQIQPEIRAKVATLKKGATTAPLRLLDGWHIVKVMEVKEGYTPPFEEVRAALAEKVRTERVKAATQAYLSQLIQENPVVINEIALSKLAADSKP</sequence>
<dbReference type="SUPFAM" id="SSF109998">
    <property type="entry name" value="Triger factor/SurA peptide-binding domain-like"/>
    <property type="match status" value="1"/>
</dbReference>
<dbReference type="InterPro" id="IPR050245">
    <property type="entry name" value="PrsA_foldase"/>
</dbReference>
<proteinExistence type="predicted"/>
<keyword evidence="2" id="KW-0732">Signal</keyword>
<keyword evidence="1" id="KW-0697">Rotamase</keyword>
<dbReference type="InterPro" id="IPR046357">
    <property type="entry name" value="PPIase_dom_sf"/>
</dbReference>
<dbReference type="Gene3D" id="3.10.50.40">
    <property type="match status" value="1"/>
</dbReference>
<dbReference type="PROSITE" id="PS50198">
    <property type="entry name" value="PPIC_PPIASE_2"/>
    <property type="match status" value="1"/>
</dbReference>
<dbReference type="SUPFAM" id="SSF54534">
    <property type="entry name" value="FKBP-like"/>
    <property type="match status" value="1"/>
</dbReference>
<dbReference type="PANTHER" id="PTHR47245:SF3">
    <property type="entry name" value="PEPTIDYL-PROLYL CIS-TRANS ISOMERASE, PPIC-TYPE-RELATED"/>
    <property type="match status" value="1"/>
</dbReference>
<dbReference type="GO" id="GO:0003755">
    <property type="term" value="F:peptidyl-prolyl cis-trans isomerase activity"/>
    <property type="evidence" value="ECO:0007669"/>
    <property type="project" value="UniProtKB-KW"/>
</dbReference>
<keyword evidence="1 4" id="KW-0413">Isomerase</keyword>
<evidence type="ECO:0000313" key="5">
    <source>
        <dbReference type="Proteomes" id="UP000676169"/>
    </source>
</evidence>